<dbReference type="Proteomes" id="UP000620124">
    <property type="component" value="Unassembled WGS sequence"/>
</dbReference>
<dbReference type="EMBL" id="JACAZI010000033">
    <property type="protein sequence ID" value="KAF7330252.1"/>
    <property type="molecule type" value="Genomic_DNA"/>
</dbReference>
<name>A0A8H7CBL2_9AGAR</name>
<feature type="transmembrane region" description="Helical" evidence="1">
    <location>
        <begin position="20"/>
        <end position="42"/>
    </location>
</feature>
<feature type="transmembrane region" description="Helical" evidence="1">
    <location>
        <begin position="104"/>
        <end position="122"/>
    </location>
</feature>
<keyword evidence="1" id="KW-0812">Transmembrane</keyword>
<gene>
    <name evidence="2" type="ORF">MVEN_02462600</name>
</gene>
<dbReference type="PANTHER" id="PTHR38409">
    <property type="entry name" value="MDM10-COMPLEMENTING PROTEIN 1"/>
    <property type="match status" value="1"/>
</dbReference>
<dbReference type="AlphaFoldDB" id="A0A8H7CBL2"/>
<keyword evidence="1" id="KW-1133">Transmembrane helix</keyword>
<dbReference type="OrthoDB" id="10259513at2759"/>
<keyword evidence="3" id="KW-1185">Reference proteome</keyword>
<dbReference type="InterPro" id="IPR039960">
    <property type="entry name" value="MCP1"/>
</dbReference>
<evidence type="ECO:0000313" key="3">
    <source>
        <dbReference type="Proteomes" id="UP000620124"/>
    </source>
</evidence>
<evidence type="ECO:0000313" key="2">
    <source>
        <dbReference type="EMBL" id="KAF7330252.1"/>
    </source>
</evidence>
<proteinExistence type="predicted"/>
<dbReference type="SUPFAM" id="SSF81343">
    <property type="entry name" value="Fumarate reductase respiratory complex transmembrane subunits"/>
    <property type="match status" value="1"/>
</dbReference>
<sequence>MSSNPDGVPRRSFRQRALPVITKLLHGSAPFISTFLLIHLTAPMLANLGGSSLASQTLLLGREYYQTDFGEKYLLLGPLAVHSLSGIVKRVLSPSKAPPRPWTSLLALTGYANMIFFLPHFMTHRVHPMNPAAPIHAVGPSELDFEFVKYGLANWPWTSWLLYGGLVVSVLAHAVDGDRLLFNTYFGETMGRIKAAARKRLLAIGLGLVAVPVLAGVFVMSREPLMTLSSTAERFRASFIESPFYRI</sequence>
<organism evidence="2 3">
    <name type="scientific">Mycena venus</name>
    <dbReference type="NCBI Taxonomy" id="2733690"/>
    <lineage>
        <taxon>Eukaryota</taxon>
        <taxon>Fungi</taxon>
        <taxon>Dikarya</taxon>
        <taxon>Basidiomycota</taxon>
        <taxon>Agaricomycotina</taxon>
        <taxon>Agaricomycetes</taxon>
        <taxon>Agaricomycetidae</taxon>
        <taxon>Agaricales</taxon>
        <taxon>Marasmiineae</taxon>
        <taxon>Mycenaceae</taxon>
        <taxon>Mycena</taxon>
    </lineage>
</organism>
<dbReference type="GO" id="GO:0016020">
    <property type="term" value="C:membrane"/>
    <property type="evidence" value="ECO:0007669"/>
    <property type="project" value="InterPro"/>
</dbReference>
<evidence type="ECO:0008006" key="4">
    <source>
        <dbReference type="Google" id="ProtNLM"/>
    </source>
</evidence>
<feature type="transmembrane region" description="Helical" evidence="1">
    <location>
        <begin position="201"/>
        <end position="220"/>
    </location>
</feature>
<dbReference type="InterPro" id="IPR034804">
    <property type="entry name" value="SQR/QFR_C/D"/>
</dbReference>
<accession>A0A8H7CBL2</accession>
<evidence type="ECO:0000256" key="1">
    <source>
        <dbReference type="SAM" id="Phobius"/>
    </source>
</evidence>
<protein>
    <recommendedName>
        <fullName evidence="4">Mitochondrial adapter protein MCP1 transmembrane domain-containing protein</fullName>
    </recommendedName>
</protein>
<dbReference type="GO" id="GO:0055088">
    <property type="term" value="P:lipid homeostasis"/>
    <property type="evidence" value="ECO:0007669"/>
    <property type="project" value="InterPro"/>
</dbReference>
<reference evidence="2" key="1">
    <citation type="submission" date="2020-05" db="EMBL/GenBank/DDBJ databases">
        <title>Mycena genomes resolve the evolution of fungal bioluminescence.</title>
        <authorList>
            <person name="Tsai I.J."/>
        </authorList>
    </citation>
    <scope>NUCLEOTIDE SEQUENCE</scope>
    <source>
        <strain evidence="2">CCC161011</strain>
    </source>
</reference>
<comment type="caution">
    <text evidence="2">The sequence shown here is derived from an EMBL/GenBank/DDBJ whole genome shotgun (WGS) entry which is preliminary data.</text>
</comment>
<dbReference type="PANTHER" id="PTHR38409:SF1">
    <property type="entry name" value="MITOCHONDRIAL ADAPTER PROTEIN MCP1"/>
    <property type="match status" value="1"/>
</dbReference>
<keyword evidence="1" id="KW-0472">Membrane</keyword>